<name>A0A9D0YQH7_AQUAO</name>
<dbReference type="InterPro" id="IPR012340">
    <property type="entry name" value="NA-bd_OB-fold"/>
</dbReference>
<evidence type="ECO:0000313" key="1">
    <source>
        <dbReference type="EMBL" id="HIP98089.1"/>
    </source>
</evidence>
<proteinExistence type="predicted"/>
<dbReference type="AlphaFoldDB" id="A0A9D0YQH7"/>
<dbReference type="Proteomes" id="UP000606463">
    <property type="component" value="Unassembled WGS sequence"/>
</dbReference>
<evidence type="ECO:0000313" key="2">
    <source>
        <dbReference type="Proteomes" id="UP000606463"/>
    </source>
</evidence>
<sequence>MPLVDKCFILQRFPSPDSSLIVKCYFQKLGKRTLFVPEYFYFQRFKVGIFEPFNVVEIHAESGGDLLTAIDTSECRCYSLKIAKNFPRFIFLSKLSKTVLKFVKEPEVEIFKLLESSLEIEGYFGFNFIRFLINLSSILGFSPQNLKKPGWINLITLSSCRKAEIKNHYCIFLNPEEFAVLKKVSILQTRPFSIRKKTTEGLERFFYRFLEFQNQNF</sequence>
<gene>
    <name evidence="1" type="ORF">EYH37_01805</name>
</gene>
<dbReference type="Gene3D" id="2.40.50.140">
    <property type="entry name" value="Nucleic acid-binding proteins"/>
    <property type="match status" value="1"/>
</dbReference>
<comment type="caution">
    <text evidence="1">The sequence shown here is derived from an EMBL/GenBank/DDBJ whole genome shotgun (WGS) entry which is preliminary data.</text>
</comment>
<organism evidence="1 2">
    <name type="scientific">Aquifex aeolicus</name>
    <dbReference type="NCBI Taxonomy" id="63363"/>
    <lineage>
        <taxon>Bacteria</taxon>
        <taxon>Pseudomonadati</taxon>
        <taxon>Aquificota</taxon>
        <taxon>Aquificia</taxon>
        <taxon>Aquificales</taxon>
        <taxon>Aquificaceae</taxon>
        <taxon>Aquifex</taxon>
    </lineage>
</organism>
<evidence type="ECO:0008006" key="3">
    <source>
        <dbReference type="Google" id="ProtNLM"/>
    </source>
</evidence>
<protein>
    <recommendedName>
        <fullName evidence="3">DNA repair protein RecO</fullName>
    </recommendedName>
</protein>
<dbReference type="EMBL" id="DQVE01000017">
    <property type="protein sequence ID" value="HIP98089.1"/>
    <property type="molecule type" value="Genomic_DNA"/>
</dbReference>
<reference evidence="1" key="1">
    <citation type="journal article" date="2020" name="ISME J.">
        <title>Gammaproteobacteria mediating utilization of methyl-, sulfur- and petroleum organic compounds in deep ocean hydrothermal plumes.</title>
        <authorList>
            <person name="Zhou Z."/>
            <person name="Liu Y."/>
            <person name="Pan J."/>
            <person name="Cron B.R."/>
            <person name="Toner B.M."/>
            <person name="Anantharaman K."/>
            <person name="Breier J.A."/>
            <person name="Dick G.J."/>
            <person name="Li M."/>
        </authorList>
    </citation>
    <scope>NUCLEOTIDE SEQUENCE</scope>
    <source>
        <strain evidence="1">SZUA-1501</strain>
    </source>
</reference>
<accession>A0A9D0YQH7</accession>